<reference evidence="1 2" key="1">
    <citation type="journal article" date="2019" name="Commun. Biol.">
        <title>The bagworm genome reveals a unique fibroin gene that provides high tensile strength.</title>
        <authorList>
            <person name="Kono N."/>
            <person name="Nakamura H."/>
            <person name="Ohtoshi R."/>
            <person name="Tomita M."/>
            <person name="Numata K."/>
            <person name="Arakawa K."/>
        </authorList>
    </citation>
    <scope>NUCLEOTIDE SEQUENCE [LARGE SCALE GENOMIC DNA]</scope>
</reference>
<keyword evidence="2" id="KW-1185">Reference proteome</keyword>
<organism evidence="1 2">
    <name type="scientific">Eumeta variegata</name>
    <name type="common">Bagworm moth</name>
    <name type="synonym">Eumeta japonica</name>
    <dbReference type="NCBI Taxonomy" id="151549"/>
    <lineage>
        <taxon>Eukaryota</taxon>
        <taxon>Metazoa</taxon>
        <taxon>Ecdysozoa</taxon>
        <taxon>Arthropoda</taxon>
        <taxon>Hexapoda</taxon>
        <taxon>Insecta</taxon>
        <taxon>Pterygota</taxon>
        <taxon>Neoptera</taxon>
        <taxon>Endopterygota</taxon>
        <taxon>Lepidoptera</taxon>
        <taxon>Glossata</taxon>
        <taxon>Ditrysia</taxon>
        <taxon>Tineoidea</taxon>
        <taxon>Psychidae</taxon>
        <taxon>Oiketicinae</taxon>
        <taxon>Eumeta</taxon>
    </lineage>
</organism>
<gene>
    <name evidence="1" type="ORF">EVAR_96038_1</name>
</gene>
<protein>
    <submittedName>
        <fullName evidence="1">Uncharacterized protein</fullName>
    </submittedName>
</protein>
<dbReference type="AlphaFoldDB" id="A0A4C1W7U7"/>
<evidence type="ECO:0000313" key="2">
    <source>
        <dbReference type="Proteomes" id="UP000299102"/>
    </source>
</evidence>
<dbReference type="Proteomes" id="UP000299102">
    <property type="component" value="Unassembled WGS sequence"/>
</dbReference>
<evidence type="ECO:0000313" key="1">
    <source>
        <dbReference type="EMBL" id="GBP47083.1"/>
    </source>
</evidence>
<comment type="caution">
    <text evidence="1">The sequence shown here is derived from an EMBL/GenBank/DDBJ whole genome shotgun (WGS) entry which is preliminary data.</text>
</comment>
<name>A0A4C1W7U7_EUMVA</name>
<sequence>MCVDVYKRERVRVRAHGRECRGERQRLIRGELWESFIARIKQCLAMYYSRYIVSLTPKNADSHINQGVRSVKITNRCALNQLV</sequence>
<proteinExistence type="predicted"/>
<dbReference type="EMBL" id="BGZK01000495">
    <property type="protein sequence ID" value="GBP47083.1"/>
    <property type="molecule type" value="Genomic_DNA"/>
</dbReference>
<accession>A0A4C1W7U7</accession>